<sequence length="65" mass="7452">PTCFVGHNVAIVCSPREVKQHTTAKMVHTTKINLFLHRFTRANTEEEDTCMKGVQKYNGNTQIFE</sequence>
<proteinExistence type="predicted"/>
<protein>
    <submittedName>
        <fullName evidence="1">Uncharacterized protein</fullName>
    </submittedName>
</protein>
<accession>A0A0B7ASE4</accession>
<dbReference type="AlphaFoldDB" id="A0A0B7ASE4"/>
<gene>
    <name evidence="1" type="primary">ORF133827</name>
</gene>
<reference evidence="1" key="1">
    <citation type="submission" date="2014-12" db="EMBL/GenBank/DDBJ databases">
        <title>Insight into the proteome of Arion vulgaris.</title>
        <authorList>
            <person name="Aradska J."/>
            <person name="Bulat T."/>
            <person name="Smidak R."/>
            <person name="Sarate P."/>
            <person name="Gangsoo J."/>
            <person name="Sialana F."/>
            <person name="Bilban M."/>
            <person name="Lubec G."/>
        </authorList>
    </citation>
    <scope>NUCLEOTIDE SEQUENCE</scope>
    <source>
        <tissue evidence="1">Skin</tissue>
    </source>
</reference>
<name>A0A0B7ASE4_9EUPU</name>
<feature type="non-terminal residue" evidence="1">
    <location>
        <position position="1"/>
    </location>
</feature>
<organism evidence="1">
    <name type="scientific">Arion vulgaris</name>
    <dbReference type="NCBI Taxonomy" id="1028688"/>
    <lineage>
        <taxon>Eukaryota</taxon>
        <taxon>Metazoa</taxon>
        <taxon>Spiralia</taxon>
        <taxon>Lophotrochozoa</taxon>
        <taxon>Mollusca</taxon>
        <taxon>Gastropoda</taxon>
        <taxon>Heterobranchia</taxon>
        <taxon>Euthyneura</taxon>
        <taxon>Panpulmonata</taxon>
        <taxon>Eupulmonata</taxon>
        <taxon>Stylommatophora</taxon>
        <taxon>Helicina</taxon>
        <taxon>Arionoidea</taxon>
        <taxon>Arionidae</taxon>
        <taxon>Arion</taxon>
    </lineage>
</organism>
<evidence type="ECO:0000313" key="1">
    <source>
        <dbReference type="EMBL" id="CEK82840.1"/>
    </source>
</evidence>
<dbReference type="EMBL" id="HACG01035975">
    <property type="protein sequence ID" value="CEK82840.1"/>
    <property type="molecule type" value="Transcribed_RNA"/>
</dbReference>